<dbReference type="CDD" id="cd08031">
    <property type="entry name" value="LARP_4_5_like"/>
    <property type="match status" value="1"/>
</dbReference>
<feature type="domain" description="PWWP" evidence="8">
    <location>
        <begin position="343"/>
        <end position="409"/>
    </location>
</feature>
<dbReference type="InterPro" id="IPR058699">
    <property type="entry name" value="RRM_LARP4/4B"/>
</dbReference>
<dbReference type="SUPFAM" id="SSF46785">
    <property type="entry name" value="Winged helix' DNA-binding domain"/>
    <property type="match status" value="1"/>
</dbReference>
<feature type="compositionally biased region" description="Polar residues" evidence="7">
    <location>
        <begin position="1094"/>
        <end position="1106"/>
    </location>
</feature>
<dbReference type="AlphaFoldDB" id="A0AAD9S0A1"/>
<keyword evidence="12" id="KW-1185">Reference proteome</keyword>
<dbReference type="CDD" id="cd12430">
    <property type="entry name" value="RRM_LARP4_5_like"/>
    <property type="match status" value="1"/>
</dbReference>
<dbReference type="SUPFAM" id="SSF63748">
    <property type="entry name" value="Tudor/PWWP/MBT"/>
    <property type="match status" value="1"/>
</dbReference>
<dbReference type="InterPro" id="IPR045180">
    <property type="entry name" value="La_dom_prot"/>
</dbReference>
<feature type="domain" description="HTH La-type RNA-binding" evidence="9">
    <location>
        <begin position="618"/>
        <end position="707"/>
    </location>
</feature>
<dbReference type="InterPro" id="IPR035979">
    <property type="entry name" value="RBD_domain_sf"/>
</dbReference>
<keyword evidence="3" id="KW-0863">Zinc-finger</keyword>
<dbReference type="Gene3D" id="2.30.30.140">
    <property type="match status" value="1"/>
</dbReference>
<dbReference type="Pfam" id="PF00855">
    <property type="entry name" value="PWWP"/>
    <property type="match status" value="1"/>
</dbReference>
<proteinExistence type="predicted"/>
<evidence type="ECO:0000256" key="7">
    <source>
        <dbReference type="SAM" id="MobiDB-lite"/>
    </source>
</evidence>
<name>A0AAD9S0A1_9HYME</name>
<dbReference type="Gene3D" id="3.30.40.100">
    <property type="match status" value="1"/>
</dbReference>
<dbReference type="CDD" id="cd20145">
    <property type="entry name" value="PWWP_ZCWPW1"/>
    <property type="match status" value="1"/>
</dbReference>
<dbReference type="Proteomes" id="UP001258017">
    <property type="component" value="Unassembled WGS sequence"/>
</dbReference>
<feature type="compositionally biased region" description="Polar residues" evidence="7">
    <location>
        <begin position="1056"/>
        <end position="1075"/>
    </location>
</feature>
<feature type="region of interest" description="Disordered" evidence="7">
    <location>
        <begin position="1091"/>
        <end position="1154"/>
    </location>
</feature>
<keyword evidence="4" id="KW-0862">Zinc</keyword>
<dbReference type="GO" id="GO:0005829">
    <property type="term" value="C:cytosol"/>
    <property type="evidence" value="ECO:0007669"/>
    <property type="project" value="TreeGrafter"/>
</dbReference>
<feature type="compositionally biased region" description="Polar residues" evidence="7">
    <location>
        <begin position="970"/>
        <end position="987"/>
    </location>
</feature>
<dbReference type="PANTHER" id="PTHR22792">
    <property type="entry name" value="LUPUS LA PROTEIN-RELATED"/>
    <property type="match status" value="1"/>
</dbReference>
<dbReference type="PROSITE" id="PS50961">
    <property type="entry name" value="HTH_LA"/>
    <property type="match status" value="1"/>
</dbReference>
<evidence type="ECO:0000256" key="1">
    <source>
        <dbReference type="ARBA" id="ARBA00022553"/>
    </source>
</evidence>
<dbReference type="SUPFAM" id="SSF54928">
    <property type="entry name" value="RNA-binding domain, RBD"/>
    <property type="match status" value="1"/>
</dbReference>
<evidence type="ECO:0000259" key="8">
    <source>
        <dbReference type="PROSITE" id="PS50812"/>
    </source>
</evidence>
<feature type="domain" description="CW-type" evidence="10">
    <location>
        <begin position="275"/>
        <end position="329"/>
    </location>
</feature>
<organism evidence="11 12">
    <name type="scientific">Odynerus spinipes</name>
    <dbReference type="NCBI Taxonomy" id="1348599"/>
    <lineage>
        <taxon>Eukaryota</taxon>
        <taxon>Metazoa</taxon>
        <taxon>Ecdysozoa</taxon>
        <taxon>Arthropoda</taxon>
        <taxon>Hexapoda</taxon>
        <taxon>Insecta</taxon>
        <taxon>Pterygota</taxon>
        <taxon>Neoptera</taxon>
        <taxon>Endopterygota</taxon>
        <taxon>Hymenoptera</taxon>
        <taxon>Apocrita</taxon>
        <taxon>Aculeata</taxon>
        <taxon>Vespoidea</taxon>
        <taxon>Vespidae</taxon>
        <taxon>Eumeninae</taxon>
        <taxon>Odynerus</taxon>
    </lineage>
</organism>
<evidence type="ECO:0000256" key="4">
    <source>
        <dbReference type="ARBA" id="ARBA00022833"/>
    </source>
</evidence>
<evidence type="ECO:0000313" key="12">
    <source>
        <dbReference type="Proteomes" id="UP001258017"/>
    </source>
</evidence>
<dbReference type="SMART" id="SM00715">
    <property type="entry name" value="LA"/>
    <property type="match status" value="1"/>
</dbReference>
<keyword evidence="1" id="KW-0597">Phosphoprotein</keyword>
<accession>A0AAD9S0A1</accession>
<dbReference type="PANTHER" id="PTHR22792:SF131">
    <property type="entry name" value="LA-RELATED PROTEIN LARP4B"/>
    <property type="match status" value="1"/>
</dbReference>
<feature type="region of interest" description="Disordered" evidence="7">
    <location>
        <begin position="876"/>
        <end position="907"/>
    </location>
</feature>
<dbReference type="InterPro" id="IPR000313">
    <property type="entry name" value="PWWP_dom"/>
</dbReference>
<dbReference type="GO" id="GO:0003730">
    <property type="term" value="F:mRNA 3'-UTR binding"/>
    <property type="evidence" value="ECO:0007669"/>
    <property type="project" value="TreeGrafter"/>
</dbReference>
<feature type="compositionally biased region" description="Low complexity" evidence="7">
    <location>
        <begin position="1107"/>
        <end position="1117"/>
    </location>
</feature>
<evidence type="ECO:0000256" key="2">
    <source>
        <dbReference type="ARBA" id="ARBA00022723"/>
    </source>
</evidence>
<dbReference type="Gene3D" id="1.10.10.10">
    <property type="entry name" value="Winged helix-like DNA-binding domain superfamily/Winged helix DNA-binding domain"/>
    <property type="match status" value="1"/>
</dbReference>
<dbReference type="PROSITE" id="PS51050">
    <property type="entry name" value="ZF_CW"/>
    <property type="match status" value="1"/>
</dbReference>
<comment type="caution">
    <text evidence="11">The sequence shown here is derived from an EMBL/GenBank/DDBJ whole genome shotgun (WGS) entry which is preliminary data.</text>
</comment>
<dbReference type="InterPro" id="IPR036388">
    <property type="entry name" value="WH-like_DNA-bd_sf"/>
</dbReference>
<evidence type="ECO:0000256" key="5">
    <source>
        <dbReference type="ARBA" id="ARBA00022884"/>
    </source>
</evidence>
<protein>
    <submittedName>
        <fullName evidence="11">Uncharacterized protein</fullName>
    </submittedName>
</protein>
<evidence type="ECO:0000259" key="10">
    <source>
        <dbReference type="PROSITE" id="PS51050"/>
    </source>
</evidence>
<dbReference type="GO" id="GO:0010494">
    <property type="term" value="C:cytoplasmic stress granule"/>
    <property type="evidence" value="ECO:0007669"/>
    <property type="project" value="TreeGrafter"/>
</dbReference>
<dbReference type="SMART" id="SM00293">
    <property type="entry name" value="PWWP"/>
    <property type="match status" value="1"/>
</dbReference>
<feature type="region of interest" description="Disordered" evidence="7">
    <location>
        <begin position="1047"/>
        <end position="1075"/>
    </location>
</feature>
<reference evidence="11" key="1">
    <citation type="submission" date="2021-08" db="EMBL/GenBank/DDBJ databases">
        <authorList>
            <person name="Misof B."/>
            <person name="Oliver O."/>
            <person name="Podsiadlowski L."/>
            <person name="Donath A."/>
            <person name="Peters R."/>
            <person name="Mayer C."/>
            <person name="Rust J."/>
            <person name="Gunkel S."/>
            <person name="Lesny P."/>
            <person name="Martin S."/>
            <person name="Oeyen J.P."/>
            <person name="Petersen M."/>
            <person name="Panagiotis P."/>
            <person name="Wilbrandt J."/>
            <person name="Tanja T."/>
        </authorList>
    </citation>
    <scope>NUCLEOTIDE SEQUENCE</scope>
    <source>
        <strain evidence="11">GBR_01_08_01A</strain>
        <tissue evidence="11">Thorax + abdomen</tissue>
    </source>
</reference>
<dbReference type="InterPro" id="IPR011124">
    <property type="entry name" value="Znf_CW"/>
</dbReference>
<keyword evidence="2" id="KW-0479">Metal-binding</keyword>
<evidence type="ECO:0000313" key="11">
    <source>
        <dbReference type="EMBL" id="KAK2588880.1"/>
    </source>
</evidence>
<reference evidence="11" key="2">
    <citation type="journal article" date="2023" name="Commun. Biol.">
        <title>Intrasexual cuticular hydrocarbon dimorphism in a wasp sheds light on hydrocarbon biosynthesis genes in Hymenoptera.</title>
        <authorList>
            <person name="Moris V.C."/>
            <person name="Podsiadlowski L."/>
            <person name="Martin S."/>
            <person name="Oeyen J.P."/>
            <person name="Donath A."/>
            <person name="Petersen M."/>
            <person name="Wilbrandt J."/>
            <person name="Misof B."/>
            <person name="Liedtke D."/>
            <person name="Thamm M."/>
            <person name="Scheiner R."/>
            <person name="Schmitt T."/>
            <person name="Niehuis O."/>
        </authorList>
    </citation>
    <scope>NUCLEOTIDE SEQUENCE</scope>
    <source>
        <strain evidence="11">GBR_01_08_01A</strain>
    </source>
</reference>
<feature type="region of interest" description="Disordered" evidence="7">
    <location>
        <begin position="970"/>
        <end position="1010"/>
    </location>
</feature>
<evidence type="ECO:0000256" key="6">
    <source>
        <dbReference type="PROSITE-ProRule" id="PRU00332"/>
    </source>
</evidence>
<dbReference type="InterPro" id="IPR006630">
    <property type="entry name" value="La_HTH"/>
</dbReference>
<dbReference type="GO" id="GO:0008270">
    <property type="term" value="F:zinc ion binding"/>
    <property type="evidence" value="ECO:0007669"/>
    <property type="project" value="UniProtKB-KW"/>
</dbReference>
<dbReference type="Pfam" id="PF05383">
    <property type="entry name" value="La"/>
    <property type="match status" value="1"/>
</dbReference>
<dbReference type="EMBL" id="JAIFRP010000002">
    <property type="protein sequence ID" value="KAK2588880.1"/>
    <property type="molecule type" value="Genomic_DNA"/>
</dbReference>
<dbReference type="Pfam" id="PF07496">
    <property type="entry name" value="zf-CW"/>
    <property type="match status" value="1"/>
</dbReference>
<dbReference type="GO" id="GO:0045727">
    <property type="term" value="P:positive regulation of translation"/>
    <property type="evidence" value="ECO:0007669"/>
    <property type="project" value="TreeGrafter"/>
</dbReference>
<dbReference type="PROSITE" id="PS50812">
    <property type="entry name" value="PWWP"/>
    <property type="match status" value="1"/>
</dbReference>
<gene>
    <name evidence="11" type="ORF">KPH14_001745</name>
</gene>
<keyword evidence="5 6" id="KW-0694">RNA-binding</keyword>
<dbReference type="Pfam" id="PF26088">
    <property type="entry name" value="RRM_LARP4"/>
    <property type="match status" value="1"/>
</dbReference>
<evidence type="ECO:0000256" key="3">
    <source>
        <dbReference type="ARBA" id="ARBA00022771"/>
    </source>
</evidence>
<evidence type="ECO:0000259" key="9">
    <source>
        <dbReference type="PROSITE" id="PS50961"/>
    </source>
</evidence>
<sequence>MEQNSKNINVNTEKNLFNYFNITTSQTWAGGKSFEKWTCIDPYISTTTEMELSQQNQANYFLRSNINDGVRKFLQTPPMITKSALIPKAPIKKKKQCNNSELKPKKLSFEDNELYKINDDDSGVVFDSECSLSYNGHSEKCNAIKCNIFNCDRNAENISNIKEITQNLNAINKPRITRSKTKESQLNNKINENNIRRTQEVVGTCRNTKKSTIMKNESAKASNYSKKTLNSCERKESEINSLHTKENENNHNMLVLSQYNRSGMWQDKLQWLQPRRDIGMWIQCCQKDCKKWRYTDDYHDPVDVPVNWYCEMNSDTRIASCAIPEIPKPQEIEVDLIENKYNAGSIVWVKKNTYSWWPAMVDDCPFTFKYYKLKKDSIIPVMYHVIFFHEKKLIHSWHKCKSIEPFTTNRSNIFLKKANYNSTHAIELRKSYHLAYTAISMTILERLRRYSYLARYESEAQLNNNEINDIISTINNKSIIKRKAETTLYDNNNTLNTASLTSLIDFNEIIPSSQPELDIAIQLKKKKNHFVVSLRNCVELILPLGYVYMNGDIGKLPPGAVYPATPETLGPVTVAVESNASNIEYGIMNGTQSGNELTIDAGDVSTPPTTMADMSASGIPLDQLKQMLSSQLEYYFSRENLANDTYLLSQMDNDQYVPIWTVANFNQVKKLTKDIKLITEVLRESPNVQVDEEGQKVRPNHKRCIVILREIPDNTPLEDVKNLFSGEGCPRFISCEFAHNSSWYVTFESDEDAQKAYRFLREEVREFQGKPIMARIKAKPMNRLPIPVVAGVGGIKNGYRTPPPPPVYDPSNYTAGQQRFLYTNGTTMPQTTMPPYNQVHVYHQPFYPAGMMSWGPASPAYFDMSSVFTMNRITPHGTFKPHNTKYNPRHRNKQRNGPERGCPMDSGGGMVPIGRTSHPPISGGAVSLAAPSPTFTSNLPTIKPTSVSCQSGTKFHSSHAGISTAEMQYNSNHSKGQQENDVQTLESGVQFPRHRIHRRTKDQDTLSKANNNALPSIRESTASSNNNTQYNRGVQFDLEASAFPPLPGLDADLTKSHNASTEAVNNDSSQSQNRLSDVVKGTAKLKNIKEKESAVNSQQYHHQQLTSNSSRSASPGSNAGGHTGLLEATTGSGGANTPAVSTVSISNPSASNTDSTDIALSTITLTPPSSPDKYSSFLLKYTADRSIKTDDLNMMNGVDEAITTNTNAAEESDPVTRCACNIPTASQNSQLHTGVTSAFPLDVTKPSYAQMKRMETSKLLYTATMNFNI</sequence>
<feature type="compositionally biased region" description="Polar residues" evidence="7">
    <location>
        <begin position="1138"/>
        <end position="1154"/>
    </location>
</feature>
<dbReference type="InterPro" id="IPR036390">
    <property type="entry name" value="WH_DNA-bd_sf"/>
</dbReference>